<evidence type="ECO:0000313" key="1">
    <source>
        <dbReference type="EMBL" id="EEG93329.1"/>
    </source>
</evidence>
<organism evidence="1 2">
    <name type="scientific">Roseburia inulinivorans DSM 16841</name>
    <dbReference type="NCBI Taxonomy" id="622312"/>
    <lineage>
        <taxon>Bacteria</taxon>
        <taxon>Bacillati</taxon>
        <taxon>Bacillota</taxon>
        <taxon>Clostridia</taxon>
        <taxon>Lachnospirales</taxon>
        <taxon>Lachnospiraceae</taxon>
        <taxon>Roseburia</taxon>
    </lineage>
</organism>
<reference evidence="1 2" key="1">
    <citation type="submission" date="2009-02" db="EMBL/GenBank/DDBJ databases">
        <authorList>
            <person name="Fulton L."/>
            <person name="Clifton S."/>
            <person name="Fulton B."/>
            <person name="Xu J."/>
            <person name="Minx P."/>
            <person name="Pepin K.H."/>
            <person name="Johnson M."/>
            <person name="Bhonagiri V."/>
            <person name="Nash W.E."/>
            <person name="Mardis E.R."/>
            <person name="Wilson R.K."/>
        </authorList>
    </citation>
    <scope>NUCLEOTIDE SEQUENCE [LARGE SCALE GENOMIC DNA]</scope>
    <source>
        <strain evidence="1 2">DSM 16841</strain>
    </source>
</reference>
<evidence type="ECO:0000313" key="2">
    <source>
        <dbReference type="Proteomes" id="UP000003561"/>
    </source>
</evidence>
<dbReference type="AlphaFoldDB" id="C0FVR0"/>
<dbReference type="Proteomes" id="UP000003561">
    <property type="component" value="Unassembled WGS sequence"/>
</dbReference>
<protein>
    <submittedName>
        <fullName evidence="1">Uncharacterized protein</fullName>
    </submittedName>
</protein>
<gene>
    <name evidence="1" type="ORF">ROSEINA2194_02835</name>
</gene>
<reference evidence="1 2" key="2">
    <citation type="submission" date="2009-03" db="EMBL/GenBank/DDBJ databases">
        <title>Draft genome sequence of Roseburia inulinivorans (DSM 16841).</title>
        <authorList>
            <person name="Sudarsanam P."/>
            <person name="Ley R."/>
            <person name="Guruge J."/>
            <person name="Turnbaugh P.J."/>
            <person name="Mahowald M."/>
            <person name="Liep D."/>
            <person name="Gordon J."/>
        </authorList>
    </citation>
    <scope>NUCLEOTIDE SEQUENCE [LARGE SCALE GENOMIC DNA]</scope>
    <source>
        <strain evidence="1 2">DSM 16841</strain>
    </source>
</reference>
<comment type="caution">
    <text evidence="1">The sequence shown here is derived from an EMBL/GenBank/DDBJ whole genome shotgun (WGS) entry which is preliminary data.</text>
</comment>
<name>C0FVR0_9FIRM</name>
<proteinExistence type="predicted"/>
<dbReference type="EMBL" id="ACFY01000106">
    <property type="protein sequence ID" value="EEG93329.1"/>
    <property type="molecule type" value="Genomic_DNA"/>
</dbReference>
<accession>C0FVR0</accession>
<sequence>MPIENIQTGHACMVRSVYIESDRANARQPEKSLIFLAYTAD</sequence>